<dbReference type="AlphaFoldDB" id="Q9D3E0"/>
<proteinExistence type="evidence at transcript level"/>
<name>Q9D3E0_MOUSE</name>
<evidence type="ECO:0008006" key="5">
    <source>
        <dbReference type="Google" id="ProtNLM"/>
    </source>
</evidence>
<reference evidence="3" key="5">
    <citation type="journal article" date="2001" name="Nature">
        <title>Functional annotation of a full-length mouse cDNA collection.</title>
        <authorList>
            <consortium name="The RIKEN Genome Exploration Research Group Phase II Team and the FANTOM Consortium"/>
        </authorList>
    </citation>
    <scope>NUCLEOTIDE SEQUENCE</scope>
    <source>
        <strain evidence="3">C57BL/6J</strain>
        <tissue evidence="3">Thymus</tissue>
    </source>
</reference>
<protein>
    <recommendedName>
        <fullName evidence="5">Secreted protein</fullName>
    </recommendedName>
</protein>
<reference evidence="3" key="4">
    <citation type="submission" date="2000-07" db="EMBL/GenBank/DDBJ databases">
        <authorList>
            <person name="Adachi J."/>
            <person name="Aizawa K."/>
            <person name="Akahira S."/>
            <person name="Akimura T."/>
            <person name="Arai A."/>
            <person name="Aono H."/>
            <person name="Arakawa T."/>
            <person name="Bono H."/>
            <person name="Carninci P."/>
            <person name="Fukuda S."/>
            <person name="Fukunishi Y."/>
            <person name="Furuno M."/>
            <person name="Hanagaki T."/>
            <person name="Hara A."/>
            <person name="Hayatsu N."/>
            <person name="Hiramoto K."/>
            <person name="Hiraoka T."/>
            <person name="Hori F."/>
            <person name="Imotani K."/>
            <person name="Ishii Y."/>
            <person name="Itoh M."/>
            <person name="Izawa M."/>
            <person name="Kasukawa T."/>
            <person name="Kato H."/>
            <person name="Kawai J."/>
            <person name="Kojima Y."/>
            <person name="Konno H."/>
            <person name="Kouda M."/>
            <person name="Koya S."/>
            <person name="Kurihara C."/>
            <person name="Matsuyama T."/>
            <person name="Miyazaki A."/>
            <person name="Nishi K."/>
            <person name="Nomura K."/>
            <person name="Numazaki R."/>
            <person name="Ohno M."/>
            <person name="Okazaki Y."/>
            <person name="Okido T."/>
            <person name="Owa C."/>
            <person name="Saito H."/>
            <person name="Saito R."/>
            <person name="Sakai C."/>
            <person name="Sakai K."/>
            <person name="Sano H."/>
            <person name="Sasaki D."/>
            <person name="Shibata K."/>
            <person name="Shibata Y."/>
            <person name="Shinagawa A."/>
            <person name="Shiraki T."/>
            <person name="Sogabe Y."/>
            <person name="Suzuki H."/>
            <person name="Tagami M."/>
            <person name="Tagawa A."/>
            <person name="Takahashi F."/>
            <person name="Tanaka T."/>
            <person name="Tejima Y."/>
            <person name="Toya T."/>
            <person name="Yamamura T."/>
            <person name="Yasunishi A."/>
            <person name="Yoshida K."/>
            <person name="Yoshino M."/>
            <person name="Muramatsu M."/>
            <person name="Hayashizaki Y."/>
        </authorList>
    </citation>
    <scope>NUCLEOTIDE SEQUENCE</scope>
    <source>
        <strain evidence="3">C57BL/6J</strain>
        <tissue evidence="3">Thymus</tissue>
    </source>
</reference>
<evidence type="ECO:0000313" key="4">
    <source>
        <dbReference type="MGI" id="MGI:1923326"/>
    </source>
</evidence>
<accession>Q9D3E0</accession>
<dbReference type="AGR" id="MGI:1923326"/>
<reference evidence="3" key="3">
    <citation type="journal article" date="2000" name="Genome Res.">
        <title>RIKEN integrated sequence analysis (RISA) system--384-format sequencing pipeline with 384 multicapillary sequencer.</title>
        <authorList>
            <person name="Shibata K."/>
            <person name="Itoh M."/>
            <person name="Aizawa K."/>
            <person name="Nagaoka S."/>
            <person name="Sasaki N."/>
            <person name="Carninci P."/>
            <person name="Konno H."/>
            <person name="Akiyama J."/>
            <person name="Nishi K."/>
            <person name="Kitsunai T."/>
            <person name="Tashiro H."/>
            <person name="Itoh M."/>
            <person name="Sumi N."/>
            <person name="Ishii Y."/>
            <person name="Nakamura S."/>
            <person name="Hazama M."/>
            <person name="Nishine T."/>
            <person name="Harada A."/>
            <person name="Yamamoto R."/>
            <person name="Matsumoto H."/>
            <person name="Sakaguchi S."/>
            <person name="Ikegami T."/>
            <person name="Kashiwagi K."/>
            <person name="Fujiwake S."/>
            <person name="Inoue K."/>
            <person name="Togawa Y."/>
            <person name="Izawa M."/>
            <person name="Ohara E."/>
            <person name="Watahiki M."/>
            <person name="Yoneda Y."/>
            <person name="Ishikawa T."/>
            <person name="Ozawa K."/>
            <person name="Tanaka T."/>
            <person name="Matsuura S."/>
            <person name="Kawai J."/>
            <person name="Okazaki Y."/>
            <person name="Muramatsu M."/>
            <person name="Inoue Y."/>
            <person name="Kira A."/>
            <person name="Hayashizaki Y."/>
        </authorList>
    </citation>
    <scope>NUCLEOTIDE SEQUENCE</scope>
    <source>
        <strain evidence="3">C57BL/6J</strain>
        <tissue evidence="3">Thymus</tissue>
    </source>
</reference>
<sequence length="102" mass="11589">MTCSSLVLALLWFPDVTVKTTIQLKWQSWETPGTRNTRPDSSVQRAKLHRQGEGRSLEENRGSWRPQASFGFPETVLKHAHNSLLLFCVFSPQIQLIPAKSL</sequence>
<keyword evidence="2" id="KW-0732">Signal</keyword>
<dbReference type="MGI" id="MGI:1923326">
    <property type="gene designation" value="5830453K13Rik"/>
</dbReference>
<evidence type="ECO:0000256" key="2">
    <source>
        <dbReference type="SAM" id="SignalP"/>
    </source>
</evidence>
<reference evidence="3" key="1">
    <citation type="journal article" date="1999" name="Methods Enzymol.">
        <title>High-efficiency full-length cDNA cloning.</title>
        <authorList>
            <person name="Carninci P."/>
            <person name="Hayashizaki Y."/>
        </authorList>
    </citation>
    <scope>NUCLEOTIDE SEQUENCE</scope>
    <source>
        <strain evidence="3">C57BL/6J</strain>
        <tissue evidence="3">Thymus</tissue>
    </source>
</reference>
<feature type="compositionally biased region" description="Basic and acidic residues" evidence="1">
    <location>
        <begin position="50"/>
        <end position="62"/>
    </location>
</feature>
<feature type="compositionally biased region" description="Polar residues" evidence="1">
    <location>
        <begin position="30"/>
        <end position="44"/>
    </location>
</feature>
<feature type="signal peptide" evidence="2">
    <location>
        <begin position="1"/>
        <end position="19"/>
    </location>
</feature>
<feature type="region of interest" description="Disordered" evidence="1">
    <location>
        <begin position="30"/>
        <end position="67"/>
    </location>
</feature>
<reference evidence="3" key="6">
    <citation type="journal article" date="2002" name="Nature">
        <title>Analysis of the mouse transcriptome based on functional annotation of 60,770 full-length cDNAs.</title>
        <authorList>
            <consortium name="The FANTOM Consortium and the RIKEN Genome Exploration Research Group Phase I and II Team"/>
        </authorList>
    </citation>
    <scope>NUCLEOTIDE SEQUENCE</scope>
    <source>
        <strain evidence="3">C57BL/6J</strain>
        <tissue evidence="3">Thymus</tissue>
    </source>
</reference>
<organism evidence="3">
    <name type="scientific">Mus musculus</name>
    <name type="common">Mouse</name>
    <dbReference type="NCBI Taxonomy" id="10090"/>
    <lineage>
        <taxon>Eukaryota</taxon>
        <taxon>Metazoa</taxon>
        <taxon>Chordata</taxon>
        <taxon>Craniata</taxon>
        <taxon>Vertebrata</taxon>
        <taxon>Euteleostomi</taxon>
        <taxon>Mammalia</taxon>
        <taxon>Eutheria</taxon>
        <taxon>Euarchontoglires</taxon>
        <taxon>Glires</taxon>
        <taxon>Rodentia</taxon>
        <taxon>Myomorpha</taxon>
        <taxon>Muroidea</taxon>
        <taxon>Muridae</taxon>
        <taxon>Murinae</taxon>
        <taxon>Mus</taxon>
        <taxon>Mus</taxon>
    </lineage>
</organism>
<evidence type="ECO:0000313" key="3">
    <source>
        <dbReference type="EMBL" id="BAB31034.1"/>
    </source>
</evidence>
<reference evidence="3" key="2">
    <citation type="journal article" date="2000" name="Genome Res.">
        <title>Normalization and subtraction of cap-trapper-selected cDNAs to prepare full-length cDNA libraries for rapid discovery of new genes.</title>
        <authorList>
            <person name="Carninci P."/>
            <person name="Shibata Y."/>
            <person name="Hayatsu N."/>
            <person name="Sugahara Y."/>
            <person name="Shibata K."/>
            <person name="Itoh M."/>
            <person name="Konno H."/>
            <person name="Okazaki Y."/>
            <person name="Muramatsu M."/>
            <person name="Hayashizaki Y."/>
        </authorList>
    </citation>
    <scope>NUCLEOTIDE SEQUENCE</scope>
    <source>
        <strain evidence="3">C57BL/6J</strain>
        <tissue evidence="3">Thymus</tissue>
    </source>
</reference>
<reference evidence="3" key="8">
    <citation type="journal article" date="2005" name="Science">
        <title>Antisense Transcription in the Mammalian Transcriptome.</title>
        <authorList>
            <consortium name="RIKEN Genome Exploration Research Group and Genome Science Group (Genome Network Project Core Group) and the FANTOM Consortium"/>
        </authorList>
    </citation>
    <scope>NUCLEOTIDE SEQUENCE</scope>
    <source>
        <strain evidence="3">C57BL/6J</strain>
        <tissue evidence="3">Thymus</tissue>
    </source>
</reference>
<gene>
    <name evidence="4" type="primary">5830453K13Rik</name>
</gene>
<evidence type="ECO:0000256" key="1">
    <source>
        <dbReference type="SAM" id="MobiDB-lite"/>
    </source>
</evidence>
<reference evidence="3" key="7">
    <citation type="journal article" date="2005" name="Science">
        <title>The Transcriptional Landscape of the Mammalian Genome.</title>
        <authorList>
            <consortium name="The FANTOM Consortium"/>
            <consortium name="Riken Genome Exploration Research Group and Genome Science Group (Genome Network Project Core Group)"/>
        </authorList>
    </citation>
    <scope>NUCLEOTIDE SEQUENCE</scope>
    <source>
        <strain evidence="3">C57BL/6J</strain>
        <tissue evidence="3">Thymus</tissue>
    </source>
</reference>
<dbReference type="EMBL" id="AK018007">
    <property type="protein sequence ID" value="BAB31034.1"/>
    <property type="molecule type" value="mRNA"/>
</dbReference>
<feature type="chain" id="PRO_5004325877" description="Secreted protein" evidence="2">
    <location>
        <begin position="20"/>
        <end position="102"/>
    </location>
</feature>